<sequence>MKKSALLLTLLFSVFIVVSCSPFWGEREQPAPKEEVQSQKHSLVEKDESIFPLVLQDKKSPVNVLLIGSDQRKNESARADVLMVAQYTPQSTSIKIVSIMRDTFVNIPGYEKSKINHAYTWGGEELLAETIKNNFNIDVHHTVKVDFNDFINVMDLVFPEGVGVTVSEPMIKYWKWSKDPGKQVLKGEEILQYVRFRGDIKSDFGRVERQQEIMTLAEKSLMEQMQSGEGISTVVSIMREGLKNVETSTPMSEVIKYGMSLMLNPVDRVDTLRVPIEGSYSDLTTVNAGQVLDMDEQRNLEAISEFLKTGK</sequence>
<dbReference type="AlphaFoldDB" id="A0A5D4UHC7"/>
<feature type="domain" description="Cell envelope-related transcriptional attenuator" evidence="12">
    <location>
        <begin position="78"/>
        <end position="225"/>
    </location>
</feature>
<evidence type="ECO:0000256" key="2">
    <source>
        <dbReference type="ARBA" id="ARBA00006068"/>
    </source>
</evidence>
<dbReference type="RefSeq" id="WP_148969361.1">
    <property type="nucleotide sequence ID" value="NZ_JBNIKW010000002.1"/>
</dbReference>
<keyword evidence="3" id="KW-1003">Cell membrane</keyword>
<dbReference type="Pfam" id="PF03816">
    <property type="entry name" value="LytR_cpsA_psr"/>
    <property type="match status" value="1"/>
</dbReference>
<evidence type="ECO:0000256" key="3">
    <source>
        <dbReference type="ARBA" id="ARBA00022475"/>
    </source>
</evidence>
<dbReference type="EMBL" id="VTEZ01000002">
    <property type="protein sequence ID" value="TYS86470.1"/>
    <property type="molecule type" value="Genomic_DNA"/>
</dbReference>
<dbReference type="PANTHER" id="PTHR33392">
    <property type="entry name" value="POLYISOPRENYL-TEICHOIC ACID--PEPTIDOGLYCAN TEICHOIC ACID TRANSFERASE TAGU"/>
    <property type="match status" value="1"/>
</dbReference>
<keyword evidence="9" id="KW-0804">Transcription</keyword>
<dbReference type="OrthoDB" id="9782542at2"/>
<dbReference type="NCBIfam" id="TIGR00350">
    <property type="entry name" value="lytR_cpsA_psr"/>
    <property type="match status" value="1"/>
</dbReference>
<dbReference type="InterPro" id="IPR004474">
    <property type="entry name" value="LytR_CpsA_psr"/>
</dbReference>
<reference evidence="13 14" key="1">
    <citation type="submission" date="2019-08" db="EMBL/GenBank/DDBJ databases">
        <title>Bacillus genomes from the desert of Cuatro Cienegas, Coahuila.</title>
        <authorList>
            <person name="Olmedo-Alvarez G."/>
        </authorList>
    </citation>
    <scope>NUCLEOTIDE SEQUENCE [LARGE SCALE GENOMIC DNA]</scope>
    <source>
        <strain evidence="13 14">CH87b_3T</strain>
    </source>
</reference>
<protein>
    <recommendedName>
        <fullName evidence="11">Regulatory protein MsrR</fullName>
    </recommendedName>
</protein>
<evidence type="ECO:0000256" key="5">
    <source>
        <dbReference type="ARBA" id="ARBA00022968"/>
    </source>
</evidence>
<comment type="subcellular location">
    <subcellularLocation>
        <location evidence="1">Cell membrane</location>
        <topology evidence="1">Single-pass type II membrane protein</topology>
    </subcellularLocation>
</comment>
<dbReference type="Gene3D" id="3.40.630.190">
    <property type="entry name" value="LCP protein"/>
    <property type="match status" value="1"/>
</dbReference>
<evidence type="ECO:0000256" key="9">
    <source>
        <dbReference type="ARBA" id="ARBA00023163"/>
    </source>
</evidence>
<gene>
    <name evidence="13" type="ORF">FZC85_05530</name>
</gene>
<dbReference type="GO" id="GO:0071555">
    <property type="term" value="P:cell wall organization"/>
    <property type="evidence" value="ECO:0007669"/>
    <property type="project" value="UniProtKB-KW"/>
</dbReference>
<evidence type="ECO:0000313" key="13">
    <source>
        <dbReference type="EMBL" id="TYS86470.1"/>
    </source>
</evidence>
<dbReference type="Proteomes" id="UP000324269">
    <property type="component" value="Unassembled WGS sequence"/>
</dbReference>
<evidence type="ECO:0000256" key="1">
    <source>
        <dbReference type="ARBA" id="ARBA00004401"/>
    </source>
</evidence>
<evidence type="ECO:0000313" key="14">
    <source>
        <dbReference type="Proteomes" id="UP000324269"/>
    </source>
</evidence>
<evidence type="ECO:0000256" key="8">
    <source>
        <dbReference type="ARBA" id="ARBA00023136"/>
    </source>
</evidence>
<evidence type="ECO:0000256" key="7">
    <source>
        <dbReference type="ARBA" id="ARBA00023015"/>
    </source>
</evidence>
<comment type="similarity">
    <text evidence="2">Belongs to the LytR/CpsA/Psr (LCP) family.</text>
</comment>
<dbReference type="PROSITE" id="PS51257">
    <property type="entry name" value="PROKAR_LIPOPROTEIN"/>
    <property type="match status" value="1"/>
</dbReference>
<keyword evidence="6" id="KW-1133">Transmembrane helix</keyword>
<keyword evidence="7" id="KW-0805">Transcription regulation</keyword>
<evidence type="ECO:0000256" key="4">
    <source>
        <dbReference type="ARBA" id="ARBA00022692"/>
    </source>
</evidence>
<organism evidence="13 14">
    <name type="scientific">Rossellomorea aquimaris</name>
    <dbReference type="NCBI Taxonomy" id="189382"/>
    <lineage>
        <taxon>Bacteria</taxon>
        <taxon>Bacillati</taxon>
        <taxon>Bacillota</taxon>
        <taxon>Bacilli</taxon>
        <taxon>Bacillales</taxon>
        <taxon>Bacillaceae</taxon>
        <taxon>Rossellomorea</taxon>
    </lineage>
</organism>
<evidence type="ECO:0000256" key="6">
    <source>
        <dbReference type="ARBA" id="ARBA00022989"/>
    </source>
</evidence>
<comment type="function">
    <text evidence="10">Involved in SarA attenuation. Affects resistance to oxacillin and teicoplanin, as well as the synthesis of virulence factors.</text>
</comment>
<keyword evidence="8" id="KW-0472">Membrane</keyword>
<evidence type="ECO:0000256" key="10">
    <source>
        <dbReference type="ARBA" id="ARBA00037178"/>
    </source>
</evidence>
<evidence type="ECO:0000256" key="11">
    <source>
        <dbReference type="ARBA" id="ARBA00040752"/>
    </source>
</evidence>
<keyword evidence="4" id="KW-0812">Transmembrane</keyword>
<proteinExistence type="inferred from homology"/>
<accession>A0A5D4UHC7</accession>
<comment type="caution">
    <text evidence="13">The sequence shown here is derived from an EMBL/GenBank/DDBJ whole genome shotgun (WGS) entry which is preliminary data.</text>
</comment>
<dbReference type="InterPro" id="IPR050922">
    <property type="entry name" value="LytR/CpsA/Psr_CW_biosynth"/>
</dbReference>
<name>A0A5D4UHC7_9BACI</name>
<keyword evidence="5" id="KW-0735">Signal-anchor</keyword>
<dbReference type="PANTHER" id="PTHR33392:SF8">
    <property type="entry name" value="REGULATORY PROTEIN MSRR"/>
    <property type="match status" value="1"/>
</dbReference>
<dbReference type="GO" id="GO:0005886">
    <property type="term" value="C:plasma membrane"/>
    <property type="evidence" value="ECO:0007669"/>
    <property type="project" value="UniProtKB-SubCell"/>
</dbReference>
<evidence type="ECO:0000259" key="12">
    <source>
        <dbReference type="Pfam" id="PF03816"/>
    </source>
</evidence>